<reference evidence="3 4" key="1">
    <citation type="submission" date="2018-11" db="EMBL/GenBank/DDBJ databases">
        <title>Trebonia kvetii gen.nov., sp.nov., a novel acidophilic actinobacterium, and proposal of the new actinobacterial family Treboniaceae fam. nov.</title>
        <authorList>
            <person name="Rapoport D."/>
            <person name="Sagova-Mareckova M."/>
            <person name="Sedlacek I."/>
            <person name="Provaznik J."/>
            <person name="Kralova S."/>
            <person name="Pavlinic D."/>
            <person name="Benes V."/>
            <person name="Kopecky J."/>
        </authorList>
    </citation>
    <scope>NUCLEOTIDE SEQUENCE [LARGE SCALE GENOMIC DNA]</scope>
    <source>
        <strain evidence="3 4">15Tr583</strain>
    </source>
</reference>
<gene>
    <name evidence="3" type="ORF">EAS64_28790</name>
</gene>
<sequence>MTDPLYLGWQYATPHADPGPPPRPPTPPTPLGPVSLAGDGWLAAQRREEKLISRPQRIAIMVATLAAFALVACTAAGWVTIVIAVPAMAACLIIAGRCCLALWRGQRVLCGRIDAERYRTELLSADRERRVAAARADHARRVSQWQEQRSAFTRQKRWYAVPVPDGIDRVDVAGGTLAGWSAMLTMAASYRLASGGEVTVIDLSGGAVAADLAGLYAGAAASTAESTAASTGVGTPAAGGLPAVWVLPQDLPRLDIAAALPAQELAGVLALSASVAEERRSARDLAIDTAILDRVIGVLDPAAGAVGVRRVTAALRALAEVGDPRADLATGLLTEREAGELGALFGRAATDRVVLERALAMEAQLRVLDRVGTDPVRLPRSRLRVVALDRRASPQAATAISGFAVTALTRLIGQEQAPPGPVSWQHTVFLLGAERLRDDVLDRLADACEAGRRGLVLAYRSLPPHVRQRLGRGNAATAFMRLGNADEAKAASEQIGTSHRFLLSQLTETVGTSVTDSLGGSYTSTVGDSASAAASASDSESRSTGTGRSRSAAPGALPLPGAASRSTQAGTSWSTSASASLTAGISTSTAWGVSTSRATGDSESLARSLQRSRELVVEPSELQRLPATAMIISYGDAAARRVLLADANPAIGSLAVATLAPLAGDMMLAGNHGLAADLALGSARGQVNAPVTLPAARRGPPPPGERIASAHDG</sequence>
<dbReference type="RefSeq" id="WP_145858161.1">
    <property type="nucleotide sequence ID" value="NZ_RPFW01000006.1"/>
</dbReference>
<keyword evidence="2" id="KW-0812">Transmembrane</keyword>
<feature type="region of interest" description="Disordered" evidence="1">
    <location>
        <begin position="525"/>
        <end position="571"/>
    </location>
</feature>
<dbReference type="Proteomes" id="UP000460272">
    <property type="component" value="Unassembled WGS sequence"/>
</dbReference>
<keyword evidence="4" id="KW-1185">Reference proteome</keyword>
<proteinExistence type="predicted"/>
<dbReference type="AlphaFoldDB" id="A0A6P2BTF5"/>
<protein>
    <submittedName>
        <fullName evidence="3">Uncharacterized protein</fullName>
    </submittedName>
</protein>
<feature type="compositionally biased region" description="Low complexity" evidence="1">
    <location>
        <begin position="528"/>
        <end position="571"/>
    </location>
</feature>
<keyword evidence="2" id="KW-1133">Transmembrane helix</keyword>
<dbReference type="OrthoDB" id="3797687at2"/>
<evidence type="ECO:0000313" key="3">
    <source>
        <dbReference type="EMBL" id="TVZ01506.1"/>
    </source>
</evidence>
<organism evidence="3 4">
    <name type="scientific">Trebonia kvetii</name>
    <dbReference type="NCBI Taxonomy" id="2480626"/>
    <lineage>
        <taxon>Bacteria</taxon>
        <taxon>Bacillati</taxon>
        <taxon>Actinomycetota</taxon>
        <taxon>Actinomycetes</taxon>
        <taxon>Streptosporangiales</taxon>
        <taxon>Treboniaceae</taxon>
        <taxon>Trebonia</taxon>
    </lineage>
</organism>
<feature type="region of interest" description="Disordered" evidence="1">
    <location>
        <begin position="691"/>
        <end position="713"/>
    </location>
</feature>
<keyword evidence="2" id="KW-0472">Membrane</keyword>
<dbReference type="EMBL" id="RPFW01000006">
    <property type="protein sequence ID" value="TVZ01506.1"/>
    <property type="molecule type" value="Genomic_DNA"/>
</dbReference>
<evidence type="ECO:0000313" key="4">
    <source>
        <dbReference type="Proteomes" id="UP000460272"/>
    </source>
</evidence>
<feature type="transmembrane region" description="Helical" evidence="2">
    <location>
        <begin position="58"/>
        <end position="77"/>
    </location>
</feature>
<accession>A0A6P2BTF5</accession>
<name>A0A6P2BTF5_9ACTN</name>
<evidence type="ECO:0000256" key="1">
    <source>
        <dbReference type="SAM" id="MobiDB-lite"/>
    </source>
</evidence>
<comment type="caution">
    <text evidence="3">The sequence shown here is derived from an EMBL/GenBank/DDBJ whole genome shotgun (WGS) entry which is preliminary data.</text>
</comment>
<evidence type="ECO:0000256" key="2">
    <source>
        <dbReference type="SAM" id="Phobius"/>
    </source>
</evidence>